<proteinExistence type="predicted"/>
<dbReference type="SUPFAM" id="SSF53756">
    <property type="entry name" value="UDP-Glycosyltransferase/glycogen phosphorylase"/>
    <property type="match status" value="1"/>
</dbReference>
<comment type="caution">
    <text evidence="4">The sequence shown here is derived from an EMBL/GenBank/DDBJ whole genome shotgun (WGS) entry which is preliminary data.</text>
</comment>
<protein>
    <submittedName>
        <fullName evidence="4">Glycosyltransferase involved in cell wall biosynthesis</fullName>
    </submittedName>
</protein>
<accession>A0ABU0D394</accession>
<dbReference type="InterPro" id="IPR001296">
    <property type="entry name" value="Glyco_trans_1"/>
</dbReference>
<evidence type="ECO:0000256" key="2">
    <source>
        <dbReference type="ARBA" id="ARBA00022679"/>
    </source>
</evidence>
<dbReference type="Proteomes" id="UP001232343">
    <property type="component" value="Unassembled WGS sequence"/>
</dbReference>
<sequence>MSRKVFMLLYDIDVNKGGITSVILSRSAELTNLYGFSVDLVSLDYKKNYNEIREKFIRVGRLSPNVNILNVHDYYKSNNCSGIIQDEQLNYYKQESQLDESGYHVQVNEYKDKHYARYFRNGQYIKYKKWSKDGNLIFIDHFNENRSRVSREEFDDSGYITRKIYFDLYSNKPKQELLYTKDGFCYLNKWYNHSNGNIQKIFLFNKNTNKVIEFNSNKEFHVFWLNELCGAQKEKPYLICDGVGSASKVLSMDPDSAYRIYTIHTNHFDEPYVYGSNIKEDHITLLDNLNNVEALVVLTESQKKDIIKQFGDYNNVHVIPNFITPIKDYEYNRDPNLVTMISRYHPEKRIDETILAFKKVIKELPNAVLEIYGHGEDEDRLKNIIKKSHLENNVFLRGYTTKIGEVLGKSNLSIITSKFEGLNVASLESMSCKVPVLSYDVNYGMSDIIKDGVTGFLVPNGDRNALANRIIEVLSNPGKMNLMGAVAQEFVNSRYSKERVCRLWNILFDKLDSDRGKKDNRI</sequence>
<keyword evidence="5" id="KW-1185">Reference proteome</keyword>
<evidence type="ECO:0000313" key="4">
    <source>
        <dbReference type="EMBL" id="MDQ0342859.1"/>
    </source>
</evidence>
<evidence type="ECO:0000259" key="3">
    <source>
        <dbReference type="Pfam" id="PF00534"/>
    </source>
</evidence>
<dbReference type="Pfam" id="PF00534">
    <property type="entry name" value="Glycos_transf_1"/>
    <property type="match status" value="1"/>
</dbReference>
<dbReference type="RefSeq" id="WP_244681572.1">
    <property type="nucleotide sequence ID" value="NZ_JALIRM010000006.1"/>
</dbReference>
<name>A0ABU0D394_9BACI</name>
<dbReference type="EMBL" id="JAUSUO010000003">
    <property type="protein sequence ID" value="MDQ0342859.1"/>
    <property type="molecule type" value="Genomic_DNA"/>
</dbReference>
<gene>
    <name evidence="4" type="ORF">J2S14_001673</name>
</gene>
<evidence type="ECO:0000256" key="1">
    <source>
        <dbReference type="ARBA" id="ARBA00022676"/>
    </source>
</evidence>
<evidence type="ECO:0000313" key="5">
    <source>
        <dbReference type="Proteomes" id="UP001232343"/>
    </source>
</evidence>
<keyword evidence="2" id="KW-0808">Transferase</keyword>
<organism evidence="4 5">
    <name type="scientific">Lederbergia wuyishanensis</name>
    <dbReference type="NCBI Taxonomy" id="1347903"/>
    <lineage>
        <taxon>Bacteria</taxon>
        <taxon>Bacillati</taxon>
        <taxon>Bacillota</taxon>
        <taxon>Bacilli</taxon>
        <taxon>Bacillales</taxon>
        <taxon>Bacillaceae</taxon>
        <taxon>Lederbergia</taxon>
    </lineage>
</organism>
<dbReference type="PANTHER" id="PTHR12526">
    <property type="entry name" value="GLYCOSYLTRANSFERASE"/>
    <property type="match status" value="1"/>
</dbReference>
<dbReference type="Gene3D" id="3.40.50.2000">
    <property type="entry name" value="Glycogen Phosphorylase B"/>
    <property type="match status" value="3"/>
</dbReference>
<dbReference type="PANTHER" id="PTHR12526:SF629">
    <property type="entry name" value="TEICHURONIC ACID BIOSYNTHESIS GLYCOSYLTRANSFERASE TUAH-RELATED"/>
    <property type="match status" value="1"/>
</dbReference>
<feature type="domain" description="Glycosyl transferase family 1" evidence="3">
    <location>
        <begin position="330"/>
        <end position="486"/>
    </location>
</feature>
<keyword evidence="1" id="KW-0328">Glycosyltransferase</keyword>
<reference evidence="4 5" key="1">
    <citation type="submission" date="2023-07" db="EMBL/GenBank/DDBJ databases">
        <title>Genomic Encyclopedia of Type Strains, Phase IV (KMG-IV): sequencing the most valuable type-strain genomes for metagenomic binning, comparative biology and taxonomic classification.</title>
        <authorList>
            <person name="Goeker M."/>
        </authorList>
    </citation>
    <scope>NUCLEOTIDE SEQUENCE [LARGE SCALE GENOMIC DNA]</scope>
    <source>
        <strain evidence="4 5">DSM 27848</strain>
    </source>
</reference>